<dbReference type="Proteomes" id="UP000477311">
    <property type="component" value="Unassembled WGS sequence"/>
</dbReference>
<proteinExistence type="predicted"/>
<dbReference type="AlphaFoldDB" id="A0A6M1RY43"/>
<dbReference type="RefSeq" id="WP_165105398.1">
    <property type="nucleotide sequence ID" value="NZ_JAAKYA010000010.1"/>
</dbReference>
<keyword evidence="3" id="KW-1185">Reference proteome</keyword>
<feature type="transmembrane region" description="Helical" evidence="1">
    <location>
        <begin position="26"/>
        <end position="48"/>
    </location>
</feature>
<feature type="transmembrane region" description="Helical" evidence="1">
    <location>
        <begin position="60"/>
        <end position="78"/>
    </location>
</feature>
<name>A0A6M1RY43_9BACT</name>
<sequence length="410" mass="46565">MTIWILVLVLLASVTALGYRQGGVRVAFSLVGILLGVWLAIPMSPWMGKVLGWIGVKHPFWAWILPPVLVFWLINGLFKAVAFQVHRKVDVFFKYHAGDLHRALFERLNARLGACLGFVNGTIYTLLVCLGIYMFGYWTTQLGSEEGDPWTMRLFNRLAHDLEETRLHRAVAALDPLPEVYYQAADFVGLLFHNPMLEGRLARYPALLEIAERPELHGFAQDTSWTQLRQSRAPLREVLAHPQMTALMQNLDLLREIWAILEPDLPDLMAYLETGRSPKYEKEPILGTWAFDFRTAFVLYRKANPRMTALQLREARKHLSGIFLNTSLVAAPSGFVALKNYPVTRAPRPGETAPATEHRTITGRWRSENGRYTIEVQLEGQQTAWPVEIANDRLQIPSANPPLAFERDSV</sequence>
<organism evidence="2 3">
    <name type="scientific">Limisphaera ngatamarikiensis</name>
    <dbReference type="NCBI Taxonomy" id="1324935"/>
    <lineage>
        <taxon>Bacteria</taxon>
        <taxon>Pseudomonadati</taxon>
        <taxon>Verrucomicrobiota</taxon>
        <taxon>Verrucomicrobiia</taxon>
        <taxon>Limisphaerales</taxon>
        <taxon>Limisphaeraceae</taxon>
        <taxon>Limisphaera</taxon>
    </lineage>
</organism>
<keyword evidence="1" id="KW-0472">Membrane</keyword>
<feature type="transmembrane region" description="Helical" evidence="1">
    <location>
        <begin position="110"/>
        <end position="135"/>
    </location>
</feature>
<dbReference type="EMBL" id="JAAKYA010000010">
    <property type="protein sequence ID" value="NGO38090.1"/>
    <property type="molecule type" value="Genomic_DNA"/>
</dbReference>
<evidence type="ECO:0000313" key="2">
    <source>
        <dbReference type="EMBL" id="NGO38090.1"/>
    </source>
</evidence>
<keyword evidence="1" id="KW-1133">Transmembrane helix</keyword>
<evidence type="ECO:0000313" key="3">
    <source>
        <dbReference type="Proteomes" id="UP000477311"/>
    </source>
</evidence>
<keyword evidence="1" id="KW-0812">Transmembrane</keyword>
<accession>A0A6M1RY43</accession>
<protein>
    <submittedName>
        <fullName evidence="2">CvpA family protein</fullName>
    </submittedName>
</protein>
<comment type="caution">
    <text evidence="2">The sequence shown here is derived from an EMBL/GenBank/DDBJ whole genome shotgun (WGS) entry which is preliminary data.</text>
</comment>
<gene>
    <name evidence="2" type="ORF">G4L39_01585</name>
</gene>
<evidence type="ECO:0000256" key="1">
    <source>
        <dbReference type="SAM" id="Phobius"/>
    </source>
</evidence>
<reference evidence="2 3" key="1">
    <citation type="submission" date="2020-02" db="EMBL/GenBank/DDBJ databases">
        <title>Draft genome sequence of Limisphaera ngatamarikiensis NGM72.4T, a thermophilic Verrucomicrobia grouped in subdivision 3.</title>
        <authorList>
            <person name="Carere C.R."/>
            <person name="Steen J."/>
            <person name="Hugenholtz P."/>
            <person name="Stott M.B."/>
        </authorList>
    </citation>
    <scope>NUCLEOTIDE SEQUENCE [LARGE SCALE GENOMIC DNA]</scope>
    <source>
        <strain evidence="2 3">NGM72.4</strain>
    </source>
</reference>